<keyword evidence="7" id="KW-1185">Reference proteome</keyword>
<dbReference type="Pfam" id="PF00126">
    <property type="entry name" value="HTH_1"/>
    <property type="match status" value="1"/>
</dbReference>
<gene>
    <name evidence="6" type="ordered locus">RLO149_c000390</name>
</gene>
<dbReference type="KEGG" id="rli:RLO149_c000390"/>
<dbReference type="EMBL" id="CP002623">
    <property type="protein sequence ID" value="AEI92072.1"/>
    <property type="molecule type" value="Genomic_DNA"/>
</dbReference>
<evidence type="ECO:0000256" key="2">
    <source>
        <dbReference type="ARBA" id="ARBA00023015"/>
    </source>
</evidence>
<evidence type="ECO:0000259" key="5">
    <source>
        <dbReference type="PROSITE" id="PS50931"/>
    </source>
</evidence>
<proteinExistence type="inferred from homology"/>
<dbReference type="RefSeq" id="WP_013960017.1">
    <property type="nucleotide sequence ID" value="NC_015730.1"/>
</dbReference>
<dbReference type="Gene3D" id="3.40.190.290">
    <property type="match status" value="1"/>
</dbReference>
<dbReference type="Proteomes" id="UP000001353">
    <property type="component" value="Chromosome"/>
</dbReference>
<dbReference type="HOGENOM" id="CLU_039613_4_1_5"/>
<keyword evidence="3" id="KW-0238">DNA-binding</keyword>
<dbReference type="SUPFAM" id="SSF53850">
    <property type="entry name" value="Periplasmic binding protein-like II"/>
    <property type="match status" value="1"/>
</dbReference>
<dbReference type="SUPFAM" id="SSF46785">
    <property type="entry name" value="Winged helix' DNA-binding domain"/>
    <property type="match status" value="1"/>
</dbReference>
<dbReference type="PANTHER" id="PTHR30126:SF2">
    <property type="entry name" value="HTH-TYPE TRANSCRIPTIONAL REGULATOR YJIE"/>
    <property type="match status" value="1"/>
</dbReference>
<reference evidence="6 7" key="1">
    <citation type="journal article" date="2011" name="BMC Genomics">
        <title>Comparative genome analysis and genome-guided physiological analysis of Roseobacter litoralis.</title>
        <authorList>
            <person name="Kalhoefer D."/>
            <person name="Thole S."/>
            <person name="Voget S."/>
            <person name="Lehmann R."/>
            <person name="Liesegang H."/>
            <person name="Wollher A."/>
            <person name="Daniel R."/>
            <person name="Simon M."/>
            <person name="Brinkhoff T."/>
        </authorList>
    </citation>
    <scope>NUCLEOTIDE SEQUENCE [LARGE SCALE GENOMIC DNA]</scope>
    <source>
        <strain evidence="7">ATCC 49566 / DSM 6996 / JCM 21268 / NBRC 15278 / OCh 149</strain>
    </source>
</reference>
<accession>F7ZDV3</accession>
<organism evidence="6 7">
    <name type="scientific">Roseobacter litoralis (strain ATCC 49566 / DSM 6996 / JCM 21268 / NBRC 15278 / OCh 149)</name>
    <dbReference type="NCBI Taxonomy" id="391595"/>
    <lineage>
        <taxon>Bacteria</taxon>
        <taxon>Pseudomonadati</taxon>
        <taxon>Pseudomonadota</taxon>
        <taxon>Alphaproteobacteria</taxon>
        <taxon>Rhodobacterales</taxon>
        <taxon>Roseobacteraceae</taxon>
        <taxon>Roseobacter</taxon>
    </lineage>
</organism>
<dbReference type="eggNOG" id="COG0583">
    <property type="taxonomic scope" value="Bacteria"/>
</dbReference>
<dbReference type="GO" id="GO:0000976">
    <property type="term" value="F:transcription cis-regulatory region binding"/>
    <property type="evidence" value="ECO:0007669"/>
    <property type="project" value="TreeGrafter"/>
</dbReference>
<dbReference type="AlphaFoldDB" id="F7ZDV3"/>
<dbReference type="OrthoDB" id="528082at2"/>
<dbReference type="GO" id="GO:0003700">
    <property type="term" value="F:DNA-binding transcription factor activity"/>
    <property type="evidence" value="ECO:0007669"/>
    <property type="project" value="InterPro"/>
</dbReference>
<dbReference type="InterPro" id="IPR036390">
    <property type="entry name" value="WH_DNA-bd_sf"/>
</dbReference>
<evidence type="ECO:0000313" key="7">
    <source>
        <dbReference type="Proteomes" id="UP000001353"/>
    </source>
</evidence>
<protein>
    <submittedName>
        <fullName evidence="6">HTH-type transcriptional regluator, LysR family</fullName>
    </submittedName>
</protein>
<comment type="similarity">
    <text evidence="1">Belongs to the LysR transcriptional regulatory family.</text>
</comment>
<sequence length="297" mass="32831">MDVQWLDDVLVLLEEGNMTRAAARRNITQPAFSRRIRNFEDWLGMAVLDRQSNAIKISPALTGSEAEIRALLARLKDLKDKIRNFDPGSSTVSISAQHAPIFSSFPDMVLHAKQRYPGLKFRLRAGNLRDCVTMFLRGDTRVLLCYESPKSRPMPFDETIRRVVWGDDYLIPVVGGGLRAGVRDDGTVPLEMPAIVYPQSSYFGEVLQSSGRAFATHILSANPVCETALSSGIKELVLNGMGVGWLPVGMCHKEVESGAMISLAHQLGREPLEIALYADLQDATASALVEHWSVHKN</sequence>
<name>F7ZDV3_ROSLO</name>
<dbReference type="PROSITE" id="PS50931">
    <property type="entry name" value="HTH_LYSR"/>
    <property type="match status" value="1"/>
</dbReference>
<dbReference type="PANTHER" id="PTHR30126">
    <property type="entry name" value="HTH-TYPE TRANSCRIPTIONAL REGULATOR"/>
    <property type="match status" value="1"/>
</dbReference>
<dbReference type="STRING" id="391595.RLO149_c000390"/>
<feature type="domain" description="HTH lysR-type" evidence="5">
    <location>
        <begin position="1"/>
        <end position="58"/>
    </location>
</feature>
<evidence type="ECO:0000313" key="6">
    <source>
        <dbReference type="EMBL" id="AEI92072.1"/>
    </source>
</evidence>
<evidence type="ECO:0000256" key="1">
    <source>
        <dbReference type="ARBA" id="ARBA00009437"/>
    </source>
</evidence>
<dbReference type="Pfam" id="PF03466">
    <property type="entry name" value="LysR_substrate"/>
    <property type="match status" value="1"/>
</dbReference>
<keyword evidence="4" id="KW-0804">Transcription</keyword>
<dbReference type="Gene3D" id="1.10.10.10">
    <property type="entry name" value="Winged helix-like DNA-binding domain superfamily/Winged helix DNA-binding domain"/>
    <property type="match status" value="1"/>
</dbReference>
<dbReference type="CDD" id="cd05466">
    <property type="entry name" value="PBP2_LTTR_substrate"/>
    <property type="match status" value="1"/>
</dbReference>
<dbReference type="InterPro" id="IPR000847">
    <property type="entry name" value="LysR_HTH_N"/>
</dbReference>
<evidence type="ECO:0000256" key="3">
    <source>
        <dbReference type="ARBA" id="ARBA00023125"/>
    </source>
</evidence>
<keyword evidence="2" id="KW-0805">Transcription regulation</keyword>
<dbReference type="InterPro" id="IPR036388">
    <property type="entry name" value="WH-like_DNA-bd_sf"/>
</dbReference>
<dbReference type="InterPro" id="IPR005119">
    <property type="entry name" value="LysR_subst-bd"/>
</dbReference>
<evidence type="ECO:0000256" key="4">
    <source>
        <dbReference type="ARBA" id="ARBA00023163"/>
    </source>
</evidence>